<reference evidence="1 2" key="1">
    <citation type="submission" date="2020-08" db="EMBL/GenBank/DDBJ databases">
        <title>Sequencing the genomes of 1000 actinobacteria strains.</title>
        <authorList>
            <person name="Klenk H.-P."/>
        </authorList>
    </citation>
    <scope>NUCLEOTIDE SEQUENCE [LARGE SCALE GENOMIC DNA]</scope>
    <source>
        <strain evidence="1 2">DSM 45084</strain>
    </source>
</reference>
<protein>
    <recommendedName>
        <fullName evidence="3">DUF4360 domain-containing protein</fullName>
    </recommendedName>
</protein>
<dbReference type="PANTHER" id="PTHR38847">
    <property type="match status" value="1"/>
</dbReference>
<name>A0A7W7T4J9_9PSEU</name>
<evidence type="ECO:0000313" key="2">
    <source>
        <dbReference type="Proteomes" id="UP000542674"/>
    </source>
</evidence>
<dbReference type="Pfam" id="PF14273">
    <property type="entry name" value="DUF4360"/>
    <property type="match status" value="1"/>
</dbReference>
<organism evidence="1 2">
    <name type="scientific">Saccharothrix violaceirubra</name>
    <dbReference type="NCBI Taxonomy" id="413306"/>
    <lineage>
        <taxon>Bacteria</taxon>
        <taxon>Bacillati</taxon>
        <taxon>Actinomycetota</taxon>
        <taxon>Actinomycetes</taxon>
        <taxon>Pseudonocardiales</taxon>
        <taxon>Pseudonocardiaceae</taxon>
        <taxon>Saccharothrix</taxon>
    </lineage>
</organism>
<sequence length="192" mass="19825">MAALIALSTVVPVGQSVPPVAVDVVVVSGSPGCTPLAVAVGPDGRTVSAAYGRFAAEAGGGASPDAATRKCRVLLRVVPPRGYTYGIARATYAGFVALRPGATALHRASLRVQGSPTPITRESWFTGPVFEEWTADYLPEPSAIVYAPCGGGATFDLSSELKVDPGTADPTVRDVIETDSPYLKYVLATRSC</sequence>
<dbReference type="Proteomes" id="UP000542674">
    <property type="component" value="Unassembled WGS sequence"/>
</dbReference>
<dbReference type="AlphaFoldDB" id="A0A7W7T4J9"/>
<keyword evidence="2" id="KW-1185">Reference proteome</keyword>
<comment type="caution">
    <text evidence="1">The sequence shown here is derived from an EMBL/GenBank/DDBJ whole genome shotgun (WGS) entry which is preliminary data.</text>
</comment>
<evidence type="ECO:0000313" key="1">
    <source>
        <dbReference type="EMBL" id="MBB4966191.1"/>
    </source>
</evidence>
<accession>A0A7W7T4J9</accession>
<dbReference type="EMBL" id="JACHJS010000001">
    <property type="protein sequence ID" value="MBB4966191.1"/>
    <property type="molecule type" value="Genomic_DNA"/>
</dbReference>
<gene>
    <name evidence="1" type="ORF">F4559_003550</name>
</gene>
<proteinExistence type="predicted"/>
<dbReference type="RefSeq" id="WP_184670048.1">
    <property type="nucleotide sequence ID" value="NZ_BAABAI010000005.1"/>
</dbReference>
<dbReference type="InterPro" id="IPR025649">
    <property type="entry name" value="DUF4360"/>
</dbReference>
<dbReference type="PANTHER" id="PTHR38847:SF1">
    <property type="entry name" value="PSEUDOURIDINE SYNTHASE RSUA_RLUA-LIKE DOMAIN-CONTAINING PROTEIN"/>
    <property type="match status" value="1"/>
</dbReference>
<evidence type="ECO:0008006" key="3">
    <source>
        <dbReference type="Google" id="ProtNLM"/>
    </source>
</evidence>